<gene>
    <name evidence="2" type="ORF">MHPYR_770010</name>
</gene>
<feature type="region of interest" description="Disordered" evidence="1">
    <location>
        <begin position="1"/>
        <end position="20"/>
    </location>
</feature>
<evidence type="ECO:0000313" key="2">
    <source>
        <dbReference type="EMBL" id="SBS79382.1"/>
    </source>
</evidence>
<evidence type="ECO:0000256" key="1">
    <source>
        <dbReference type="SAM" id="MobiDB-lite"/>
    </source>
</evidence>
<protein>
    <submittedName>
        <fullName evidence="2">Uncharacterized protein</fullName>
    </submittedName>
</protein>
<name>A0A1Y5PL18_9MYCO</name>
<reference evidence="2" key="1">
    <citation type="submission" date="2016-03" db="EMBL/GenBank/DDBJ databases">
        <authorList>
            <person name="Ploux O."/>
        </authorList>
    </citation>
    <scope>NUCLEOTIDE SEQUENCE</scope>
    <source>
        <strain evidence="2">UC10</strain>
    </source>
</reference>
<proteinExistence type="predicted"/>
<dbReference type="AlphaFoldDB" id="A0A1Y5PL18"/>
<sequence length="68" mass="6899">MCGGIDARGEPGDHHDAALGEAGGDVGCGAVSRHAHLGITADLSVSEILMGWPHARRSIAVRSVGPSR</sequence>
<feature type="compositionally biased region" description="Basic and acidic residues" evidence="1">
    <location>
        <begin position="7"/>
        <end position="18"/>
    </location>
</feature>
<dbReference type="EMBL" id="FLQS01000075">
    <property type="protein sequence ID" value="SBS79382.1"/>
    <property type="molecule type" value="Genomic_DNA"/>
</dbReference>
<accession>A0A1Y5PL18</accession>
<organism evidence="2">
    <name type="scientific">uncultured Mycobacterium sp</name>
    <dbReference type="NCBI Taxonomy" id="171292"/>
    <lineage>
        <taxon>Bacteria</taxon>
        <taxon>Bacillati</taxon>
        <taxon>Actinomycetota</taxon>
        <taxon>Actinomycetes</taxon>
        <taxon>Mycobacteriales</taxon>
        <taxon>Mycobacteriaceae</taxon>
        <taxon>Mycobacterium</taxon>
        <taxon>environmental samples</taxon>
    </lineage>
</organism>